<evidence type="ECO:0000256" key="1">
    <source>
        <dbReference type="ARBA" id="ARBA00004613"/>
    </source>
</evidence>
<keyword evidence="2" id="KW-0964">Secreted</keyword>
<dbReference type="InterPro" id="IPR001343">
    <property type="entry name" value="Hemolysn_Ca-bd"/>
</dbReference>
<dbReference type="Pfam" id="PF00353">
    <property type="entry name" value="HemolysinCabind"/>
    <property type="match status" value="2"/>
</dbReference>
<protein>
    <submittedName>
        <fullName evidence="3">Calcium-binding protein</fullName>
    </submittedName>
</protein>
<organism evidence="3 4">
    <name type="scientific">Arenibacterium halophilum</name>
    <dbReference type="NCBI Taxonomy" id="2583821"/>
    <lineage>
        <taxon>Bacteria</taxon>
        <taxon>Pseudomonadati</taxon>
        <taxon>Pseudomonadota</taxon>
        <taxon>Alphaproteobacteria</taxon>
        <taxon>Rhodobacterales</taxon>
        <taxon>Paracoccaceae</taxon>
        <taxon>Arenibacterium</taxon>
    </lineage>
</organism>
<evidence type="ECO:0000313" key="4">
    <source>
        <dbReference type="Proteomes" id="UP001191082"/>
    </source>
</evidence>
<dbReference type="Proteomes" id="UP001191082">
    <property type="component" value="Unassembled WGS sequence"/>
</dbReference>
<dbReference type="SUPFAM" id="SSF51120">
    <property type="entry name" value="beta-Roll"/>
    <property type="match status" value="2"/>
</dbReference>
<reference evidence="3 4" key="1">
    <citation type="submission" date="2019-05" db="EMBL/GenBank/DDBJ databases">
        <title>Marivita sp. nov. isolated from sea sediment.</title>
        <authorList>
            <person name="Kim W."/>
        </authorList>
    </citation>
    <scope>NUCLEOTIDE SEQUENCE [LARGE SCALE GENOMIC DNA]</scope>
    <source>
        <strain evidence="3 4">CAU 1492</strain>
    </source>
</reference>
<dbReference type="PANTHER" id="PTHR38340">
    <property type="entry name" value="S-LAYER PROTEIN"/>
    <property type="match status" value="1"/>
</dbReference>
<dbReference type="InterPro" id="IPR050557">
    <property type="entry name" value="RTX_toxin/Mannuronan_C5-epim"/>
</dbReference>
<sequence>MASTLSINASAFSSGGYDTRSFFAEFFAGLAADSMTYFGGTPDSAYGGTYYVNGSQVVARYTEGEDDGAPLADAAVIVDGTDLAYDFIHNGAAYGHGISGEIDSLNFGAWGAGTTGTEGTGDAGRVSDFDTGLYIEGFDISAAVGSGSDAETNPVYALYKMVQTLDADGLNELLADYALEITGSAQRDVLFGSDYDDVLMGGGGRDRLVGGAGDDILVGGSGNDVLNGGSGWDVLTGGAGNDTLRGGGGRDVLKGGDGDDILNGGAGRDRLTGGEGADTFVMTPNAGFDIITDFDGTEDVIDVTALGLDGVADFTVSDVAKGTLLVAADVSIQLNGVASADLTDDFFVF</sequence>
<comment type="subcellular location">
    <subcellularLocation>
        <location evidence="1">Secreted</location>
    </subcellularLocation>
</comment>
<dbReference type="InterPro" id="IPR011049">
    <property type="entry name" value="Serralysin-like_metalloprot_C"/>
</dbReference>
<dbReference type="Gene3D" id="2.150.10.10">
    <property type="entry name" value="Serralysin-like metalloprotease, C-terminal"/>
    <property type="match status" value="2"/>
</dbReference>
<dbReference type="RefSeq" id="WP_138863584.1">
    <property type="nucleotide sequence ID" value="NZ_VCPC01000002.1"/>
</dbReference>
<evidence type="ECO:0000313" key="3">
    <source>
        <dbReference type="EMBL" id="TMV13028.1"/>
    </source>
</evidence>
<proteinExistence type="predicted"/>
<dbReference type="EMBL" id="VCPC01000002">
    <property type="protein sequence ID" value="TMV13028.1"/>
    <property type="molecule type" value="Genomic_DNA"/>
</dbReference>
<accession>A0ABY2XAF0</accession>
<comment type="caution">
    <text evidence="3">The sequence shown here is derived from an EMBL/GenBank/DDBJ whole genome shotgun (WGS) entry which is preliminary data.</text>
</comment>
<dbReference type="PROSITE" id="PS00330">
    <property type="entry name" value="HEMOLYSIN_CALCIUM"/>
    <property type="match status" value="3"/>
</dbReference>
<dbReference type="InterPro" id="IPR018511">
    <property type="entry name" value="Hemolysin-typ_Ca-bd_CS"/>
</dbReference>
<dbReference type="PRINTS" id="PR00313">
    <property type="entry name" value="CABNDNGRPT"/>
</dbReference>
<evidence type="ECO:0000256" key="2">
    <source>
        <dbReference type="ARBA" id="ARBA00022525"/>
    </source>
</evidence>
<gene>
    <name evidence="3" type="ORF">FGK64_09565</name>
</gene>
<keyword evidence="4" id="KW-1185">Reference proteome</keyword>
<name>A0ABY2XAF0_9RHOB</name>
<dbReference type="PANTHER" id="PTHR38340:SF1">
    <property type="entry name" value="S-LAYER PROTEIN"/>
    <property type="match status" value="1"/>
</dbReference>